<feature type="region of interest" description="Disordered" evidence="1">
    <location>
        <begin position="1"/>
        <end position="23"/>
    </location>
</feature>
<accession>A0ABQ8LD03</accession>
<keyword evidence="3" id="KW-1185">Reference proteome</keyword>
<gene>
    <name evidence="2" type="ORF">H4Q32_018732</name>
</gene>
<sequence length="384" mass="42643">MDGPLGAVKPSVGTGRPGGRPNNIGLDQYCTSYRQSHGKDLFRPCLGHHFGTGYSANHRPVLYYSSSLDCYDNPQFGLSLLDSFKSQTKRHYQRLVLPDGTEPLACSGSRHRESGYLQLQAQPRPRVASCQTEYKGTYIPHPLRVLVGPMEDSGYTKEASRQPNTFLPQNINMDDARRTQESVMRTDFLPGCFLQVVSLFLSSSAITLSINIHHNHGNETLSKLASRALRETGFTRETQRPLTSSGILQGGVSEDRGQTRNTAARWSIGPMGSSGFVLNAPNITSLSHTPADPQHFFTHYQSKHEQLLHYMVSNLEVQSALIGCWGDGCVLIGCWGDEFGDKSSLMQQRSEWVRGGIQRHRKSGYSGRDTDRFNISGYNVLVSQ</sequence>
<evidence type="ECO:0000313" key="3">
    <source>
        <dbReference type="Proteomes" id="UP000830375"/>
    </source>
</evidence>
<dbReference type="EMBL" id="JACTAM010000025">
    <property type="protein sequence ID" value="KAI2648591.1"/>
    <property type="molecule type" value="Genomic_DNA"/>
</dbReference>
<dbReference type="PANTHER" id="PTHR34349:SF1">
    <property type="entry name" value="PROTEIN PHOSPHATASE 1 REGULATORY SUBUNIT 32"/>
    <property type="match status" value="1"/>
</dbReference>
<comment type="caution">
    <text evidence="2">The sequence shown here is derived from an EMBL/GenBank/DDBJ whole genome shotgun (WGS) entry which is preliminary data.</text>
</comment>
<evidence type="ECO:0000256" key="1">
    <source>
        <dbReference type="SAM" id="MobiDB-lite"/>
    </source>
</evidence>
<dbReference type="Proteomes" id="UP000830375">
    <property type="component" value="Unassembled WGS sequence"/>
</dbReference>
<dbReference type="Pfam" id="PF15691">
    <property type="entry name" value="PPP1R32"/>
    <property type="match status" value="1"/>
</dbReference>
<dbReference type="PANTHER" id="PTHR34349">
    <property type="entry name" value="PROTEIN PHOSPHATASE 1 REGULATORY SUBUNIT 32"/>
    <property type="match status" value="1"/>
</dbReference>
<protein>
    <submittedName>
        <fullName evidence="2">Protein phosphatase 1 regulatory subunit 32</fullName>
    </submittedName>
</protein>
<feature type="region of interest" description="Disordered" evidence="1">
    <location>
        <begin position="235"/>
        <end position="258"/>
    </location>
</feature>
<proteinExistence type="predicted"/>
<name>A0ABQ8LD03_LABRO</name>
<reference evidence="2 3" key="1">
    <citation type="submission" date="2022-01" db="EMBL/GenBank/DDBJ databases">
        <title>A high-quality chromosome-level genome assembly of rohu carp, Labeo rohita.</title>
        <authorList>
            <person name="Arick M.A. II"/>
            <person name="Hsu C.-Y."/>
            <person name="Magbanua Z."/>
            <person name="Pechanova O."/>
            <person name="Grover C."/>
            <person name="Miller E."/>
            <person name="Thrash A."/>
            <person name="Ezzel L."/>
            <person name="Alam S."/>
            <person name="Benzie J."/>
            <person name="Hamilton M."/>
            <person name="Karsi A."/>
            <person name="Lawrence M.L."/>
            <person name="Peterson D.G."/>
        </authorList>
    </citation>
    <scope>NUCLEOTIDE SEQUENCE [LARGE SCALE GENOMIC DNA]</scope>
    <source>
        <strain evidence="3">BAU-BD-2019</strain>
        <tissue evidence="2">Blood</tissue>
    </source>
</reference>
<evidence type="ECO:0000313" key="2">
    <source>
        <dbReference type="EMBL" id="KAI2648591.1"/>
    </source>
</evidence>
<organism evidence="2 3">
    <name type="scientific">Labeo rohita</name>
    <name type="common">Indian major carp</name>
    <name type="synonym">Cyprinus rohita</name>
    <dbReference type="NCBI Taxonomy" id="84645"/>
    <lineage>
        <taxon>Eukaryota</taxon>
        <taxon>Metazoa</taxon>
        <taxon>Chordata</taxon>
        <taxon>Craniata</taxon>
        <taxon>Vertebrata</taxon>
        <taxon>Euteleostomi</taxon>
        <taxon>Actinopterygii</taxon>
        <taxon>Neopterygii</taxon>
        <taxon>Teleostei</taxon>
        <taxon>Ostariophysi</taxon>
        <taxon>Cypriniformes</taxon>
        <taxon>Cyprinidae</taxon>
        <taxon>Labeoninae</taxon>
        <taxon>Labeonini</taxon>
        <taxon>Labeo</taxon>
    </lineage>
</organism>
<dbReference type="InterPro" id="IPR031410">
    <property type="entry name" value="SAXO4"/>
</dbReference>